<dbReference type="InterPro" id="IPR013792">
    <property type="entry name" value="RNA3'P_cycl/enolpyr_Trfase_a/b"/>
</dbReference>
<organism evidence="3">
    <name type="scientific">marine metagenome</name>
    <dbReference type="NCBI Taxonomy" id="408172"/>
    <lineage>
        <taxon>unclassified sequences</taxon>
        <taxon>metagenomes</taxon>
        <taxon>ecological metagenomes</taxon>
    </lineage>
</organism>
<dbReference type="Pfam" id="PF00275">
    <property type="entry name" value="EPSP_synthase"/>
    <property type="match status" value="1"/>
</dbReference>
<dbReference type="PANTHER" id="PTHR21090">
    <property type="entry name" value="AROM/DEHYDROQUINATE SYNTHASE"/>
    <property type="match status" value="1"/>
</dbReference>
<sequence length="82" mass="9136">MRKSESKQKLLAKKTNSISGVISVSGDKSISHRAIILSMITQKTTRIYNILYSTDTNKSISNAINLGIECKKNDDFMEIKGK</sequence>
<dbReference type="AlphaFoldDB" id="A0A382XC18"/>
<evidence type="ECO:0000256" key="1">
    <source>
        <dbReference type="ARBA" id="ARBA00022679"/>
    </source>
</evidence>
<protein>
    <recommendedName>
        <fullName evidence="2">Enolpyruvate transferase domain-containing protein</fullName>
    </recommendedName>
</protein>
<reference evidence="3" key="1">
    <citation type="submission" date="2018-05" db="EMBL/GenBank/DDBJ databases">
        <authorList>
            <person name="Lanie J.A."/>
            <person name="Ng W.-L."/>
            <person name="Kazmierczak K.M."/>
            <person name="Andrzejewski T.M."/>
            <person name="Davidsen T.M."/>
            <person name="Wayne K.J."/>
            <person name="Tettelin H."/>
            <person name="Glass J.I."/>
            <person name="Rusch D."/>
            <person name="Podicherti R."/>
            <person name="Tsui H.-C.T."/>
            <person name="Winkler M.E."/>
        </authorList>
    </citation>
    <scope>NUCLEOTIDE SEQUENCE</scope>
</reference>
<dbReference type="Gene3D" id="3.65.10.10">
    <property type="entry name" value="Enolpyruvate transferase domain"/>
    <property type="match status" value="1"/>
</dbReference>
<feature type="domain" description="Enolpyruvate transferase" evidence="2">
    <location>
        <begin position="14"/>
        <end position="75"/>
    </location>
</feature>
<name>A0A382XC18_9ZZZZ</name>
<dbReference type="GO" id="GO:0009423">
    <property type="term" value="P:chorismate biosynthetic process"/>
    <property type="evidence" value="ECO:0007669"/>
    <property type="project" value="TreeGrafter"/>
</dbReference>
<keyword evidence="1" id="KW-0808">Transferase</keyword>
<feature type="non-terminal residue" evidence="3">
    <location>
        <position position="82"/>
    </location>
</feature>
<gene>
    <name evidence="3" type="ORF">METZ01_LOCUS421224</name>
</gene>
<proteinExistence type="predicted"/>
<dbReference type="EMBL" id="UINC01166423">
    <property type="protein sequence ID" value="SVD68370.1"/>
    <property type="molecule type" value="Genomic_DNA"/>
</dbReference>
<dbReference type="SUPFAM" id="SSF55205">
    <property type="entry name" value="EPT/RTPC-like"/>
    <property type="match status" value="1"/>
</dbReference>
<dbReference type="GO" id="GO:0003866">
    <property type="term" value="F:3-phosphoshikimate 1-carboxyvinyltransferase activity"/>
    <property type="evidence" value="ECO:0007669"/>
    <property type="project" value="TreeGrafter"/>
</dbReference>
<evidence type="ECO:0000259" key="2">
    <source>
        <dbReference type="Pfam" id="PF00275"/>
    </source>
</evidence>
<dbReference type="PANTHER" id="PTHR21090:SF5">
    <property type="entry name" value="PENTAFUNCTIONAL AROM POLYPEPTIDE"/>
    <property type="match status" value="1"/>
</dbReference>
<dbReference type="InterPro" id="IPR001986">
    <property type="entry name" value="Enolpyruvate_Tfrase_dom"/>
</dbReference>
<dbReference type="InterPro" id="IPR036968">
    <property type="entry name" value="Enolpyruvate_Tfrase_sf"/>
</dbReference>
<evidence type="ECO:0000313" key="3">
    <source>
        <dbReference type="EMBL" id="SVD68370.1"/>
    </source>
</evidence>
<accession>A0A382XC18</accession>